<dbReference type="Proteomes" id="UP001196870">
    <property type="component" value="Unassembled WGS sequence"/>
</dbReference>
<feature type="transmembrane region" description="Helical" evidence="1">
    <location>
        <begin position="116"/>
        <end position="132"/>
    </location>
</feature>
<organism evidence="2 3">
    <name type="scientific">Plastoroseomonas hellenica</name>
    <dbReference type="NCBI Taxonomy" id="2687306"/>
    <lineage>
        <taxon>Bacteria</taxon>
        <taxon>Pseudomonadati</taxon>
        <taxon>Pseudomonadota</taxon>
        <taxon>Alphaproteobacteria</taxon>
        <taxon>Acetobacterales</taxon>
        <taxon>Acetobacteraceae</taxon>
        <taxon>Plastoroseomonas</taxon>
    </lineage>
</organism>
<evidence type="ECO:0000256" key="1">
    <source>
        <dbReference type="SAM" id="Phobius"/>
    </source>
</evidence>
<proteinExistence type="predicted"/>
<reference evidence="3" key="1">
    <citation type="journal article" date="2021" name="Syst. Appl. Microbiol.">
        <title>Roseomonas hellenica sp. nov., isolated from roots of wild-growing Alkanna tinctoria.</title>
        <authorList>
            <person name="Rat A."/>
            <person name="Naranjo H.D."/>
            <person name="Lebbe L."/>
            <person name="Cnockaert M."/>
            <person name="Krigas N."/>
            <person name="Grigoriadou K."/>
            <person name="Maloupa E."/>
            <person name="Willems A."/>
        </authorList>
    </citation>
    <scope>NUCLEOTIDE SEQUENCE [LARGE SCALE GENOMIC DNA]</scope>
    <source>
        <strain evidence="3">LMG 31523</strain>
    </source>
</reference>
<dbReference type="RefSeq" id="WP_211858551.1">
    <property type="nucleotide sequence ID" value="NZ_JAAGBB010000126.1"/>
</dbReference>
<keyword evidence="3" id="KW-1185">Reference proteome</keyword>
<keyword evidence="1" id="KW-0472">Membrane</keyword>
<protein>
    <recommendedName>
        <fullName evidence="4">DUF2029 domain-containing protein</fullName>
    </recommendedName>
</protein>
<accession>A0ABS5FAB4</accession>
<name>A0ABS5FAB4_9PROT</name>
<keyword evidence="1" id="KW-0812">Transmembrane</keyword>
<feature type="transmembrane region" description="Helical" evidence="1">
    <location>
        <begin position="332"/>
        <end position="348"/>
    </location>
</feature>
<evidence type="ECO:0000313" key="3">
    <source>
        <dbReference type="Proteomes" id="UP001196870"/>
    </source>
</evidence>
<evidence type="ECO:0000313" key="2">
    <source>
        <dbReference type="EMBL" id="MBR0669481.1"/>
    </source>
</evidence>
<keyword evidence="1" id="KW-1133">Transmembrane helix</keyword>
<feature type="transmembrane region" description="Helical" evidence="1">
    <location>
        <begin position="355"/>
        <end position="375"/>
    </location>
</feature>
<dbReference type="EMBL" id="JAAGBB010000126">
    <property type="protein sequence ID" value="MBR0669481.1"/>
    <property type="molecule type" value="Genomic_DNA"/>
</dbReference>
<feature type="transmembrane region" description="Helical" evidence="1">
    <location>
        <begin position="199"/>
        <end position="222"/>
    </location>
</feature>
<gene>
    <name evidence="2" type="ORF">GXW71_34385</name>
</gene>
<feature type="transmembrane region" description="Helical" evidence="1">
    <location>
        <begin position="86"/>
        <end position="104"/>
    </location>
</feature>
<sequence length="417" mass="45167">MSAKAEERRIPLLPILLISVLLIYSRRPDAFLNAQFWAEDGLCWYREAHAMRWFESLIKTQNGYYQTTARTVGLLAQAVELRHAPLFFNVIGLFFQTLPVLILCSARGREIIPSRAGRLLASFLYLALPGSAEVHVNVTNIQWHLALSALILLMLPEGEGWRRWADLGLVILSGLSGPFAVMLLPIALVAFWLRRTRHSAALAGVLAVCCAVQGLAMFDSMAADRAPAPRGASLLWFARIICTQVLAQAVAGTATDLLQWAGTPPPAMMALPAMLLAAALTVLALLRGPVPLKLLIIFAALVLAASLASPQISMDREQWPALALGPDGSRYAFFPLIAWIAVIGWLAVGPVTVPLRVVGLALMAALVMVAIPRSWALPPFEDFGFARHAEAFTAAAPGTAVQIPINPAGWVMVLLRQ</sequence>
<feature type="transmembrane region" description="Helical" evidence="1">
    <location>
        <begin position="167"/>
        <end position="193"/>
    </location>
</feature>
<evidence type="ECO:0008006" key="4">
    <source>
        <dbReference type="Google" id="ProtNLM"/>
    </source>
</evidence>
<comment type="caution">
    <text evidence="2">The sequence shown here is derived from an EMBL/GenBank/DDBJ whole genome shotgun (WGS) entry which is preliminary data.</text>
</comment>
<feature type="transmembrane region" description="Helical" evidence="1">
    <location>
        <begin position="267"/>
        <end position="286"/>
    </location>
</feature>
<feature type="transmembrane region" description="Helical" evidence="1">
    <location>
        <begin position="293"/>
        <end position="312"/>
    </location>
</feature>